<dbReference type="EMBL" id="FNBT01000002">
    <property type="protein sequence ID" value="SDF29394.1"/>
    <property type="molecule type" value="Genomic_DNA"/>
</dbReference>
<dbReference type="Pfam" id="PF06114">
    <property type="entry name" value="Peptidase_M78"/>
    <property type="match status" value="1"/>
</dbReference>
<dbReference type="SMART" id="SM00530">
    <property type="entry name" value="HTH_XRE"/>
    <property type="match status" value="1"/>
</dbReference>
<accession>A0A1G7JX60</accession>
<dbReference type="InterPro" id="IPR001387">
    <property type="entry name" value="Cro/C1-type_HTH"/>
</dbReference>
<dbReference type="AlphaFoldDB" id="A0A1G7JX60"/>
<evidence type="ECO:0000256" key="1">
    <source>
        <dbReference type="ARBA" id="ARBA00007227"/>
    </source>
</evidence>
<evidence type="ECO:0000313" key="4">
    <source>
        <dbReference type="EMBL" id="SDF29394.1"/>
    </source>
</evidence>
<proteinExistence type="inferred from homology"/>
<dbReference type="CDD" id="cd00093">
    <property type="entry name" value="HTH_XRE"/>
    <property type="match status" value="1"/>
</dbReference>
<dbReference type="STRING" id="1550231.SAMN05660662_1755"/>
<dbReference type="Gene3D" id="1.10.10.2910">
    <property type="match status" value="1"/>
</dbReference>
<dbReference type="Proteomes" id="UP000199406">
    <property type="component" value="Unassembled WGS sequence"/>
</dbReference>
<dbReference type="InterPro" id="IPR010982">
    <property type="entry name" value="Lambda_DNA-bd_dom_sf"/>
</dbReference>
<dbReference type="PROSITE" id="PS50943">
    <property type="entry name" value="HTH_CROC1"/>
    <property type="match status" value="1"/>
</dbReference>
<dbReference type="PANTHER" id="PTHR43236">
    <property type="entry name" value="ANTITOXIN HIGA1"/>
    <property type="match status" value="1"/>
</dbReference>
<evidence type="ECO:0000259" key="3">
    <source>
        <dbReference type="PROSITE" id="PS50943"/>
    </source>
</evidence>
<protein>
    <submittedName>
        <fullName evidence="4">Zn-dependent peptidase ImmA, M78 family</fullName>
    </submittedName>
</protein>
<keyword evidence="5" id="KW-1185">Reference proteome</keyword>
<dbReference type="Gene3D" id="1.10.260.40">
    <property type="entry name" value="lambda repressor-like DNA-binding domains"/>
    <property type="match status" value="1"/>
</dbReference>
<evidence type="ECO:0000256" key="2">
    <source>
        <dbReference type="SAM" id="MobiDB-lite"/>
    </source>
</evidence>
<dbReference type="InterPro" id="IPR010359">
    <property type="entry name" value="IrrE_HExxH"/>
</dbReference>
<name>A0A1G7JX60_9ACTN</name>
<feature type="region of interest" description="Disordered" evidence="2">
    <location>
        <begin position="377"/>
        <end position="396"/>
    </location>
</feature>
<gene>
    <name evidence="4" type="ORF">SAMN05660662_1755</name>
</gene>
<feature type="domain" description="HTH cro/C1-type" evidence="3">
    <location>
        <begin position="10"/>
        <end position="64"/>
    </location>
</feature>
<organism evidence="4 5">
    <name type="scientific">Blastococcus aurantiacus</name>
    <dbReference type="NCBI Taxonomy" id="1550231"/>
    <lineage>
        <taxon>Bacteria</taxon>
        <taxon>Bacillati</taxon>
        <taxon>Actinomycetota</taxon>
        <taxon>Actinomycetes</taxon>
        <taxon>Geodermatophilales</taxon>
        <taxon>Geodermatophilaceae</taxon>
        <taxon>Blastococcus</taxon>
    </lineage>
</organism>
<comment type="similarity">
    <text evidence="1">Belongs to the short-chain fatty acyl-CoA assimilation regulator (ScfR) family.</text>
</comment>
<dbReference type="Pfam" id="PF13560">
    <property type="entry name" value="HTH_31"/>
    <property type="match status" value="1"/>
</dbReference>
<dbReference type="OrthoDB" id="9794834at2"/>
<reference evidence="5" key="1">
    <citation type="submission" date="2016-10" db="EMBL/GenBank/DDBJ databases">
        <authorList>
            <person name="Varghese N."/>
            <person name="Submissions S."/>
        </authorList>
    </citation>
    <scope>NUCLEOTIDE SEQUENCE [LARGE SCALE GENOMIC DNA]</scope>
    <source>
        <strain evidence="5">DSM 44268</strain>
    </source>
</reference>
<dbReference type="PANTHER" id="PTHR43236:SF1">
    <property type="entry name" value="BLL7220 PROTEIN"/>
    <property type="match status" value="1"/>
</dbReference>
<evidence type="ECO:0000313" key="5">
    <source>
        <dbReference type="Proteomes" id="UP000199406"/>
    </source>
</evidence>
<dbReference type="GO" id="GO:0003677">
    <property type="term" value="F:DNA binding"/>
    <property type="evidence" value="ECO:0007669"/>
    <property type="project" value="InterPro"/>
</dbReference>
<dbReference type="SUPFAM" id="SSF47413">
    <property type="entry name" value="lambda repressor-like DNA-binding domains"/>
    <property type="match status" value="1"/>
</dbReference>
<dbReference type="RefSeq" id="WP_143030353.1">
    <property type="nucleotide sequence ID" value="NZ_FNBT01000002.1"/>
</dbReference>
<sequence>MNGAELGARIRRLRLASGLGQVEFAALLNIGSGSISMIENGRTPVAEDLLQSIGNVLGCSVDFLRKPDRSPLVSQPLLRAYADAPKKAVDRQVADASIVTEVSERLGLKAIPDALPTWAGDLADEADIEQFAADVRVAAQVEEGAVVGNVIRAAERLGCLVLPMPDELGRHLGMSTRLDSTPVICVSRASAETDRRVPGDRQRFTVAHELGHLGMHGHLGPPQSAQEAAIVERQAHYFAGAFLLPGDALLEELSSAGGRVTLQTLASLKERWGVAIKALVMRLRNLEVIDADHARSLYKQISARGWNKSEPVVVGPESAIWLERALAKRFAGQSNPLLAAAREAGLETAHFQRWTDWTPTATEERIAQVLEMRPRSATRARVPRRDGVVHLQDSDE</sequence>
<dbReference type="InterPro" id="IPR052345">
    <property type="entry name" value="Rad_response_metalloprotease"/>
</dbReference>